<sequence>MSNSMGIPQRPSTLPPTPAMLLNNQPLSFPSNDSNTMTMNINMNIKGNNNNGPNSAMNNAISLPQQPPPMLPMLQPNSIVNPLLQQQQHQHQQSHSQQHQEPEKQIFNFEPHLRRQFGFGLNPDRPICEYWQQSGGKSCPNGSDCPNKHPSKIFQNKIVCKYWLRGLCKMGDNCDFLHEYNLSRMPECAYYTMNGVCMQGPECVYLHVDPQSKIPECYNYTNLGFCPDGPNCQRRHIRKAMCPMFLTGFCPNGPKCELGAHPKFKLGLIQGQLKFKIYTDEQIIEARKKKLAELKKQIAEEEEKKKNGESDVADEPNAADNEGSGENIDGDNKMDENAESGTGTSSSTI</sequence>
<proteinExistence type="predicted"/>
<name>A0ACB5SVL4_AMBMO</name>
<accession>A0ACB5SVL4</accession>
<keyword evidence="2" id="KW-1185">Reference proteome</keyword>
<gene>
    <name evidence="1" type="ORF">Amon02_000176700</name>
</gene>
<reference evidence="1" key="1">
    <citation type="submission" date="2023-04" db="EMBL/GenBank/DDBJ databases">
        <title>Ambrosiozyma monospora NBRC 10751.</title>
        <authorList>
            <person name="Ichikawa N."/>
            <person name="Sato H."/>
            <person name="Tonouchi N."/>
        </authorList>
    </citation>
    <scope>NUCLEOTIDE SEQUENCE</scope>
    <source>
        <strain evidence="1">NBRC 10751</strain>
    </source>
</reference>
<organism evidence="1 2">
    <name type="scientific">Ambrosiozyma monospora</name>
    <name type="common">Yeast</name>
    <name type="synonym">Endomycopsis monosporus</name>
    <dbReference type="NCBI Taxonomy" id="43982"/>
    <lineage>
        <taxon>Eukaryota</taxon>
        <taxon>Fungi</taxon>
        <taxon>Dikarya</taxon>
        <taxon>Ascomycota</taxon>
        <taxon>Saccharomycotina</taxon>
        <taxon>Pichiomycetes</taxon>
        <taxon>Pichiales</taxon>
        <taxon>Pichiaceae</taxon>
        <taxon>Ambrosiozyma</taxon>
    </lineage>
</organism>
<comment type="caution">
    <text evidence="1">The sequence shown here is derived from an EMBL/GenBank/DDBJ whole genome shotgun (WGS) entry which is preliminary data.</text>
</comment>
<dbReference type="Proteomes" id="UP001165064">
    <property type="component" value="Unassembled WGS sequence"/>
</dbReference>
<dbReference type="EMBL" id="BSXS01000930">
    <property type="protein sequence ID" value="GME74444.1"/>
    <property type="molecule type" value="Genomic_DNA"/>
</dbReference>
<evidence type="ECO:0000313" key="2">
    <source>
        <dbReference type="Proteomes" id="UP001165064"/>
    </source>
</evidence>
<protein>
    <submittedName>
        <fullName evidence="1">Unnamed protein product</fullName>
    </submittedName>
</protein>
<evidence type="ECO:0000313" key="1">
    <source>
        <dbReference type="EMBL" id="GME74444.1"/>
    </source>
</evidence>